<reference evidence="7 8" key="1">
    <citation type="submission" date="2019-05" db="EMBL/GenBank/DDBJ databases">
        <title>Emergence of the Ug99 lineage of the wheat stem rust pathogen through somatic hybridization.</title>
        <authorList>
            <person name="Li F."/>
            <person name="Upadhyaya N.M."/>
            <person name="Sperschneider J."/>
            <person name="Matny O."/>
            <person name="Nguyen-Phuc H."/>
            <person name="Mago R."/>
            <person name="Raley C."/>
            <person name="Miller M.E."/>
            <person name="Silverstein K.A.T."/>
            <person name="Henningsen E."/>
            <person name="Hirsch C.D."/>
            <person name="Visser B."/>
            <person name="Pretorius Z.A."/>
            <person name="Steffenson B.J."/>
            <person name="Schwessinger B."/>
            <person name="Dodds P.N."/>
            <person name="Figueroa M."/>
        </authorList>
    </citation>
    <scope>NUCLEOTIDE SEQUENCE [LARGE SCALE GENOMIC DNA]</scope>
    <source>
        <strain evidence="4">21-0</strain>
        <strain evidence="3 8">Ug99</strain>
    </source>
</reference>
<feature type="signal peptide" evidence="2">
    <location>
        <begin position="1"/>
        <end position="22"/>
    </location>
</feature>
<evidence type="ECO:0000313" key="3">
    <source>
        <dbReference type="EMBL" id="KAA1072786.1"/>
    </source>
</evidence>
<evidence type="ECO:0000313" key="7">
    <source>
        <dbReference type="Proteomes" id="UP000324748"/>
    </source>
</evidence>
<evidence type="ECO:0000256" key="1">
    <source>
        <dbReference type="SAM" id="MobiDB-lite"/>
    </source>
</evidence>
<dbReference type="OrthoDB" id="2512873at2759"/>
<evidence type="ECO:0000256" key="2">
    <source>
        <dbReference type="SAM" id="SignalP"/>
    </source>
</evidence>
<gene>
    <name evidence="4" type="ORF">PGT21_031454</name>
    <name evidence="5" type="ORF">PGT21_032273</name>
    <name evidence="3" type="ORF">PGTUg99_004717</name>
    <name evidence="6" type="ORF">PGTUg99_006163</name>
</gene>
<evidence type="ECO:0000313" key="6">
    <source>
        <dbReference type="EMBL" id="KAA1130206.1"/>
    </source>
</evidence>
<evidence type="ECO:0000313" key="4">
    <source>
        <dbReference type="EMBL" id="KAA1075219.1"/>
    </source>
</evidence>
<organism evidence="4 7">
    <name type="scientific">Puccinia graminis f. sp. tritici</name>
    <dbReference type="NCBI Taxonomy" id="56615"/>
    <lineage>
        <taxon>Eukaryota</taxon>
        <taxon>Fungi</taxon>
        <taxon>Dikarya</taxon>
        <taxon>Basidiomycota</taxon>
        <taxon>Pucciniomycotina</taxon>
        <taxon>Pucciniomycetes</taxon>
        <taxon>Pucciniales</taxon>
        <taxon>Pucciniaceae</taxon>
        <taxon>Puccinia</taxon>
    </lineage>
</organism>
<keyword evidence="7" id="KW-1185">Reference proteome</keyword>
<feature type="chain" id="PRO_5036366130" evidence="2">
    <location>
        <begin position="23"/>
        <end position="108"/>
    </location>
</feature>
<name>A0A5B0MGH3_PUCGR</name>
<feature type="compositionally biased region" description="Polar residues" evidence="1">
    <location>
        <begin position="42"/>
        <end position="70"/>
    </location>
</feature>
<keyword evidence="2" id="KW-0732">Signal</keyword>
<comment type="caution">
    <text evidence="4">The sequence shown here is derived from an EMBL/GenBank/DDBJ whole genome shotgun (WGS) entry which is preliminary data.</text>
</comment>
<dbReference type="EMBL" id="VSWC01000131">
    <property type="protein sequence ID" value="KAA1081254.1"/>
    <property type="molecule type" value="Genomic_DNA"/>
</dbReference>
<dbReference type="EMBL" id="VSWC01000157">
    <property type="protein sequence ID" value="KAA1075219.1"/>
    <property type="molecule type" value="Genomic_DNA"/>
</dbReference>
<proteinExistence type="predicted"/>
<evidence type="ECO:0000313" key="5">
    <source>
        <dbReference type="EMBL" id="KAA1081254.1"/>
    </source>
</evidence>
<dbReference type="EMBL" id="VDEP01000476">
    <property type="protein sequence ID" value="KAA1072786.1"/>
    <property type="molecule type" value="Genomic_DNA"/>
</dbReference>
<feature type="region of interest" description="Disordered" evidence="1">
    <location>
        <begin position="30"/>
        <end position="108"/>
    </location>
</feature>
<dbReference type="Proteomes" id="UP000325313">
    <property type="component" value="Unassembled WGS sequence"/>
</dbReference>
<evidence type="ECO:0000313" key="8">
    <source>
        <dbReference type="Proteomes" id="UP000325313"/>
    </source>
</evidence>
<protein>
    <submittedName>
        <fullName evidence="4">Uncharacterized protein</fullName>
    </submittedName>
</protein>
<dbReference type="AlphaFoldDB" id="A0A5B0MGH3"/>
<sequence>MQVSLILSCLAVLALTHQGVLSMYAARNAKKPVGKAAVPARSATTKSSETRSNSDSMWWSSAAITDTTDYSSSGHHHHHSGANTGSQDTGSGGFGDSGGSGADSGSTC</sequence>
<accession>A0A5B0MGH3</accession>
<feature type="compositionally biased region" description="Gly residues" evidence="1">
    <location>
        <begin position="90"/>
        <end position="102"/>
    </location>
</feature>
<dbReference type="EMBL" id="VDEP01000111">
    <property type="protein sequence ID" value="KAA1130206.1"/>
    <property type="molecule type" value="Genomic_DNA"/>
</dbReference>
<dbReference type="Proteomes" id="UP000324748">
    <property type="component" value="Unassembled WGS sequence"/>
</dbReference>